<protein>
    <submittedName>
        <fullName evidence="2">Uncharacterized protein</fullName>
    </submittedName>
</protein>
<keyword evidence="1" id="KW-1185">Reference proteome</keyword>
<evidence type="ECO:0000313" key="2">
    <source>
        <dbReference type="WBParaSite" id="PSU_v2.g14391.t1"/>
    </source>
</evidence>
<evidence type="ECO:0000313" key="1">
    <source>
        <dbReference type="Proteomes" id="UP000887577"/>
    </source>
</evidence>
<dbReference type="WBParaSite" id="PSU_v2.g14391.t1">
    <property type="protein sequence ID" value="PSU_v2.g14391.t1"/>
    <property type="gene ID" value="PSU_v2.g14391"/>
</dbReference>
<sequence>MLFNEICSLIGPGSETLLKHDVCYDEIDEWKNVKDIKTEWLLRNLSDLYLKEEDKEFRLHYLSHMVTLLSSEEMKDYVPITPYLYEKALKYASNPLLTRVPHAGYERWNDEQLIPFMKFITSPYVVTGLPFGRKTIVISPDETLDIPSLLRTKRHKQIIDMYTKKMKKEEKAELILPLSTMYKILKHCVATRSKAITCVDYFLVEATEVC</sequence>
<reference evidence="2" key="1">
    <citation type="submission" date="2022-11" db="UniProtKB">
        <authorList>
            <consortium name="WormBaseParasite"/>
        </authorList>
    </citation>
    <scope>IDENTIFICATION</scope>
</reference>
<dbReference type="AlphaFoldDB" id="A0A914Y6K6"/>
<organism evidence="1 2">
    <name type="scientific">Panagrolaimus superbus</name>
    <dbReference type="NCBI Taxonomy" id="310955"/>
    <lineage>
        <taxon>Eukaryota</taxon>
        <taxon>Metazoa</taxon>
        <taxon>Ecdysozoa</taxon>
        <taxon>Nematoda</taxon>
        <taxon>Chromadorea</taxon>
        <taxon>Rhabditida</taxon>
        <taxon>Tylenchina</taxon>
        <taxon>Panagrolaimomorpha</taxon>
        <taxon>Panagrolaimoidea</taxon>
        <taxon>Panagrolaimidae</taxon>
        <taxon>Panagrolaimus</taxon>
    </lineage>
</organism>
<dbReference type="Proteomes" id="UP000887577">
    <property type="component" value="Unplaced"/>
</dbReference>
<accession>A0A914Y6K6</accession>
<name>A0A914Y6K6_9BILA</name>
<proteinExistence type="predicted"/>